<dbReference type="Pfam" id="PF05936">
    <property type="entry name" value="T6SS_VasE"/>
    <property type="match status" value="1"/>
</dbReference>
<dbReference type="Proteomes" id="UP000313645">
    <property type="component" value="Unassembled WGS sequence"/>
</dbReference>
<organism evidence="1 2">
    <name type="scientific">Marinobacter halodurans</name>
    <dbReference type="NCBI Taxonomy" id="2528979"/>
    <lineage>
        <taxon>Bacteria</taxon>
        <taxon>Pseudomonadati</taxon>
        <taxon>Pseudomonadota</taxon>
        <taxon>Gammaproteobacteria</taxon>
        <taxon>Pseudomonadales</taxon>
        <taxon>Marinobacteraceae</taxon>
        <taxon>Marinobacter</taxon>
    </lineage>
</organism>
<dbReference type="PANTHER" id="PTHR35566:SF1">
    <property type="entry name" value="TYPE VI SECRETION SYSTEM BASEPLATE COMPONENT TSSK1"/>
    <property type="match status" value="1"/>
</dbReference>
<evidence type="ECO:0000313" key="1">
    <source>
        <dbReference type="EMBL" id="TBW54819.1"/>
    </source>
</evidence>
<dbReference type="EMBL" id="SJDL01000018">
    <property type="protein sequence ID" value="TBW54819.1"/>
    <property type="molecule type" value="Genomic_DNA"/>
</dbReference>
<name>A0ABY1ZJ72_9GAMM</name>
<proteinExistence type="predicted"/>
<sequence>MSGHNRVVWSDGLFIKPQHFQQQQRYFEQQINERAFAVSDYLYGFGDLQLNDEYLSFGRIGLVRANGIFPDGTSFILPMQDAMPEPLEITDSSVANQVVYLALPLGSDSLPEIEWPESGVSARFLAETQDIRDLHSIDGDQHAIDMAKVKPCLMLERDDRSAYAALAIGRILEKRPDGSLVMDASFMPTMLSVRAAPKLQRFVGEMAGLMRERAKNIAERVGSPNQGGVADVSDFMLLQMLNRAHPRFMHLARVRQLHPERLYEALLELCGELVTFTDESRLPSEYTPYDHDLPEASFAPLMQVLRQSLSTVLEPRAMAIQLQQRQYGLTVAPIQDSQLMGQAEFILAVRADMPTDDLRKQFIQQCKVGSVEKIRDLISLQLPGVPLVPLPVAPRQLPYHAGFTYFQLDARSQAWQMLDNASGFAFHVAGDFPGIEMQFWAIRS</sequence>
<protein>
    <submittedName>
        <fullName evidence="1">Type VI secretion system baseplate subunit TssK</fullName>
    </submittedName>
</protein>
<dbReference type="PANTHER" id="PTHR35566">
    <property type="entry name" value="BLR3599 PROTEIN"/>
    <property type="match status" value="1"/>
</dbReference>
<dbReference type="RefSeq" id="WP_131482182.1">
    <property type="nucleotide sequence ID" value="NZ_SJDL01000018.1"/>
</dbReference>
<evidence type="ECO:0000313" key="2">
    <source>
        <dbReference type="Proteomes" id="UP000313645"/>
    </source>
</evidence>
<comment type="caution">
    <text evidence="1">The sequence shown here is derived from an EMBL/GenBank/DDBJ whole genome shotgun (WGS) entry which is preliminary data.</text>
</comment>
<reference evidence="1 2" key="1">
    <citation type="submission" date="2019-02" db="EMBL/GenBank/DDBJ databases">
        <title>Marinobacter halodurans sp. nov., a marine bacterium isolated from sea tidal flat.</title>
        <authorList>
            <person name="Yoo Y."/>
            <person name="Lee D.W."/>
            <person name="Kim B.S."/>
            <person name="Kim J.-J."/>
        </authorList>
    </citation>
    <scope>NUCLEOTIDE SEQUENCE [LARGE SCALE GENOMIC DNA]</scope>
    <source>
        <strain evidence="1 2">YJ-S3-2</strain>
    </source>
</reference>
<keyword evidence="2" id="KW-1185">Reference proteome</keyword>
<dbReference type="InterPro" id="IPR010263">
    <property type="entry name" value="T6SS_TssK"/>
</dbReference>
<accession>A0ABY1ZJ72</accession>
<dbReference type="NCBIfam" id="TIGR03353">
    <property type="entry name" value="VI_chp_4"/>
    <property type="match status" value="1"/>
</dbReference>
<gene>
    <name evidence="1" type="primary">tssK</name>
    <name evidence="1" type="ORF">EZI54_12270</name>
</gene>